<dbReference type="HAMAP" id="MF_00161">
    <property type="entry name" value="LspA"/>
    <property type="match status" value="1"/>
</dbReference>
<dbReference type="PANTHER" id="PTHR33695:SF1">
    <property type="entry name" value="LIPOPROTEIN SIGNAL PEPTIDASE"/>
    <property type="match status" value="1"/>
</dbReference>
<comment type="caution">
    <text evidence="9">Lacks conserved residue(s) required for the propagation of feature annotation.</text>
</comment>
<evidence type="ECO:0000256" key="9">
    <source>
        <dbReference type="HAMAP-Rule" id="MF_00161"/>
    </source>
</evidence>
<feature type="active site" evidence="9">
    <location>
        <position position="134"/>
    </location>
</feature>
<dbReference type="EC" id="3.4.23.36" evidence="9"/>
<dbReference type="UniPathway" id="UPA00665"/>
<dbReference type="NCBIfam" id="TIGR00077">
    <property type="entry name" value="lspA"/>
    <property type="match status" value="1"/>
</dbReference>
<name>A0A849SRQ8_UNCEI</name>
<evidence type="ECO:0000256" key="11">
    <source>
        <dbReference type="RuleBase" id="RU004181"/>
    </source>
</evidence>
<dbReference type="InterPro" id="IPR001872">
    <property type="entry name" value="Peptidase_A8"/>
</dbReference>
<dbReference type="AlphaFoldDB" id="A0A849SRQ8"/>
<keyword evidence="8 9" id="KW-0472">Membrane</keyword>
<dbReference type="Pfam" id="PF01252">
    <property type="entry name" value="Peptidase_A8"/>
    <property type="match status" value="1"/>
</dbReference>
<evidence type="ECO:0000256" key="5">
    <source>
        <dbReference type="ARBA" id="ARBA00022750"/>
    </source>
</evidence>
<evidence type="ECO:0000256" key="1">
    <source>
        <dbReference type="ARBA" id="ARBA00006139"/>
    </source>
</evidence>
<dbReference type="PANTHER" id="PTHR33695">
    <property type="entry name" value="LIPOPROTEIN SIGNAL PEPTIDASE"/>
    <property type="match status" value="1"/>
</dbReference>
<organism evidence="12 13">
    <name type="scientific">Eiseniibacteriota bacterium</name>
    <dbReference type="NCBI Taxonomy" id="2212470"/>
    <lineage>
        <taxon>Bacteria</taxon>
        <taxon>Candidatus Eiseniibacteriota</taxon>
    </lineage>
</organism>
<dbReference type="PRINTS" id="PR00781">
    <property type="entry name" value="LIPOSIGPTASE"/>
</dbReference>
<evidence type="ECO:0000313" key="13">
    <source>
        <dbReference type="Proteomes" id="UP000580839"/>
    </source>
</evidence>
<evidence type="ECO:0000256" key="8">
    <source>
        <dbReference type="ARBA" id="ARBA00023136"/>
    </source>
</evidence>
<keyword evidence="5 9" id="KW-0064">Aspartyl protease</keyword>
<feature type="transmembrane region" description="Helical" evidence="9">
    <location>
        <begin position="63"/>
        <end position="81"/>
    </location>
</feature>
<comment type="catalytic activity">
    <reaction evidence="9 10">
        <text>Release of signal peptides from bacterial membrane prolipoproteins. Hydrolyzes -Xaa-Yaa-Zaa-|-(S,diacylglyceryl)Cys-, in which Xaa is hydrophobic (preferably Leu), and Yaa (Ala or Ser) and Zaa (Gly or Ala) have small, neutral side chains.</text>
        <dbReference type="EC" id="3.4.23.36"/>
    </reaction>
</comment>
<dbReference type="Proteomes" id="UP000580839">
    <property type="component" value="Unassembled WGS sequence"/>
</dbReference>
<keyword evidence="4 9" id="KW-0812">Transmembrane</keyword>
<comment type="similarity">
    <text evidence="1 9 11">Belongs to the peptidase A8 family.</text>
</comment>
<evidence type="ECO:0000256" key="4">
    <source>
        <dbReference type="ARBA" id="ARBA00022692"/>
    </source>
</evidence>
<comment type="function">
    <text evidence="9 10">This protein specifically catalyzes the removal of signal peptides from prolipoproteins.</text>
</comment>
<dbReference type="GO" id="GO:0004190">
    <property type="term" value="F:aspartic-type endopeptidase activity"/>
    <property type="evidence" value="ECO:0007669"/>
    <property type="project" value="UniProtKB-UniRule"/>
</dbReference>
<dbReference type="GO" id="GO:0006508">
    <property type="term" value="P:proteolysis"/>
    <property type="evidence" value="ECO:0007669"/>
    <property type="project" value="UniProtKB-KW"/>
</dbReference>
<comment type="caution">
    <text evidence="12">The sequence shown here is derived from an EMBL/GenBank/DDBJ whole genome shotgun (WGS) entry which is preliminary data.</text>
</comment>
<evidence type="ECO:0000256" key="2">
    <source>
        <dbReference type="ARBA" id="ARBA00022475"/>
    </source>
</evidence>
<feature type="transmembrane region" description="Helical" evidence="9">
    <location>
        <begin position="88"/>
        <end position="106"/>
    </location>
</feature>
<reference evidence="12 13" key="1">
    <citation type="submission" date="2020-04" db="EMBL/GenBank/DDBJ databases">
        <title>Metagenomic profiling of ammonia- and methane-oxidizing microorganisms in a Dutch drinking water treatment plant.</title>
        <authorList>
            <person name="Poghosyan L."/>
            <person name="Leucker S."/>
        </authorList>
    </citation>
    <scope>NUCLEOTIDE SEQUENCE [LARGE SCALE GENOMIC DNA]</scope>
    <source>
        <strain evidence="12">S-RSF-IL-03</strain>
    </source>
</reference>
<keyword evidence="7 9" id="KW-1133">Transmembrane helix</keyword>
<sequence>MTQSLLRLLVIAAAIVGLDQWTKDWASRALAGRPPVEVIGELVQLTFTRNSGVAFGLGAGVKFPYYIFSIAAVAAILWLFLSRRVHGFARQLALALVMGGAVGNLIDRLATGEVVDFILLSWRQWQFPVFNVADSAVTIGVVLFALARSPHDAPSIAKLPADDPAGVGRDPAAS</sequence>
<comment type="subcellular location">
    <subcellularLocation>
        <location evidence="9">Cell membrane</location>
        <topology evidence="9">Multi-pass membrane protein</topology>
    </subcellularLocation>
</comment>
<proteinExistence type="inferred from homology"/>
<feature type="active site" evidence="9">
    <location>
        <position position="116"/>
    </location>
</feature>
<keyword evidence="3 9" id="KW-0645">Protease</keyword>
<keyword evidence="2 9" id="KW-1003">Cell membrane</keyword>
<dbReference type="GO" id="GO:0005886">
    <property type="term" value="C:plasma membrane"/>
    <property type="evidence" value="ECO:0007669"/>
    <property type="project" value="UniProtKB-SubCell"/>
</dbReference>
<dbReference type="PROSITE" id="PS00855">
    <property type="entry name" value="SPASE_II"/>
    <property type="match status" value="1"/>
</dbReference>
<comment type="pathway">
    <text evidence="9">Protein modification; lipoprotein biosynthesis (signal peptide cleavage).</text>
</comment>
<dbReference type="EMBL" id="JABFRW010000089">
    <property type="protein sequence ID" value="NOT34070.1"/>
    <property type="molecule type" value="Genomic_DNA"/>
</dbReference>
<accession>A0A849SRQ8</accession>
<protein>
    <recommendedName>
        <fullName evidence="9">Lipoprotein signal peptidase</fullName>
        <ecNumber evidence="9">3.4.23.36</ecNumber>
    </recommendedName>
    <alternativeName>
        <fullName evidence="9">Prolipoprotein signal peptidase</fullName>
    </alternativeName>
    <alternativeName>
        <fullName evidence="9">Signal peptidase II</fullName>
        <shortName evidence="9">SPase II</shortName>
    </alternativeName>
</protein>
<feature type="transmembrane region" description="Helical" evidence="9">
    <location>
        <begin position="126"/>
        <end position="147"/>
    </location>
</feature>
<evidence type="ECO:0000313" key="12">
    <source>
        <dbReference type="EMBL" id="NOT34070.1"/>
    </source>
</evidence>
<evidence type="ECO:0000256" key="6">
    <source>
        <dbReference type="ARBA" id="ARBA00022801"/>
    </source>
</evidence>
<evidence type="ECO:0000256" key="10">
    <source>
        <dbReference type="RuleBase" id="RU000594"/>
    </source>
</evidence>
<evidence type="ECO:0000256" key="3">
    <source>
        <dbReference type="ARBA" id="ARBA00022670"/>
    </source>
</evidence>
<gene>
    <name evidence="9 12" type="primary">lspA</name>
    <name evidence="12" type="ORF">HOP12_07865</name>
</gene>
<evidence type="ECO:0000256" key="7">
    <source>
        <dbReference type="ARBA" id="ARBA00022989"/>
    </source>
</evidence>
<keyword evidence="6 9" id="KW-0378">Hydrolase</keyword>